<dbReference type="Pfam" id="PF00191">
    <property type="entry name" value="Annexin"/>
    <property type="match status" value="1"/>
</dbReference>
<evidence type="ECO:0000313" key="4">
    <source>
        <dbReference type="EMBL" id="VDD93530.1"/>
    </source>
</evidence>
<dbReference type="GO" id="GO:0012506">
    <property type="term" value="C:vesicle membrane"/>
    <property type="evidence" value="ECO:0007669"/>
    <property type="project" value="TreeGrafter"/>
</dbReference>
<dbReference type="GO" id="GO:0001786">
    <property type="term" value="F:phosphatidylserine binding"/>
    <property type="evidence" value="ECO:0007669"/>
    <property type="project" value="TreeGrafter"/>
</dbReference>
<evidence type="ECO:0000256" key="3">
    <source>
        <dbReference type="ARBA" id="ARBA00023216"/>
    </source>
</evidence>
<protein>
    <submittedName>
        <fullName evidence="6">Annexin</fullName>
    </submittedName>
</protein>
<dbReference type="AlphaFoldDB" id="A0A0N4VDV1"/>
<keyword evidence="2" id="KW-0677">Repeat</keyword>
<accession>A0A0N4VDV1</accession>
<evidence type="ECO:0000313" key="5">
    <source>
        <dbReference type="Proteomes" id="UP000274131"/>
    </source>
</evidence>
<sequence>MKVIRDSYLSKYQVQIEKDMETKVTGLFGRMLRVLLKVPRNDDQLMVDSDLADEHVKLISVRGVEAIGRDVDLFTELFAGHSWGQIAAFLQRFKMSDVRRKSLLSYIRQDKNLHADIQKMLLVIVKIAQNEQLYFAEQLYTAIFDGDGDHDTIIRIVVTRSEIDLADICEIYEDKYKRCLQTDISKKCSGDYAKLLSRLIKCTDKFDNHFNIIEVE</sequence>
<gene>
    <name evidence="4" type="ORF">EVEC_LOCUS8281</name>
</gene>
<keyword evidence="3" id="KW-0041">Annexin</keyword>
<dbReference type="WBParaSite" id="EVEC_0000881101-mRNA-1">
    <property type="protein sequence ID" value="EVEC_0000881101-mRNA-1"/>
    <property type="gene ID" value="EVEC_0000881101"/>
</dbReference>
<comment type="similarity">
    <text evidence="1">Belongs to the annexin family.</text>
</comment>
<evidence type="ECO:0000256" key="1">
    <source>
        <dbReference type="ARBA" id="ARBA00007831"/>
    </source>
</evidence>
<dbReference type="PANTHER" id="PTHR10502:SF243">
    <property type="entry name" value="ANNEXIN"/>
    <property type="match status" value="1"/>
</dbReference>
<evidence type="ECO:0000313" key="6">
    <source>
        <dbReference type="WBParaSite" id="EVEC_0000881101-mRNA-1"/>
    </source>
</evidence>
<proteinExistence type="inferred from homology"/>
<dbReference type="PANTHER" id="PTHR10502">
    <property type="entry name" value="ANNEXIN"/>
    <property type="match status" value="1"/>
</dbReference>
<dbReference type="Proteomes" id="UP000274131">
    <property type="component" value="Unassembled WGS sequence"/>
</dbReference>
<dbReference type="GO" id="GO:0005509">
    <property type="term" value="F:calcium ion binding"/>
    <property type="evidence" value="ECO:0007669"/>
    <property type="project" value="InterPro"/>
</dbReference>
<dbReference type="FunFam" id="1.10.220.10:FF:000001">
    <property type="entry name" value="Annexin"/>
    <property type="match status" value="1"/>
</dbReference>
<dbReference type="InterPro" id="IPR018502">
    <property type="entry name" value="Annexin_repeat"/>
</dbReference>
<dbReference type="EMBL" id="UXUI01009351">
    <property type="protein sequence ID" value="VDD93530.1"/>
    <property type="molecule type" value="Genomic_DNA"/>
</dbReference>
<dbReference type="OrthoDB" id="37886at2759"/>
<dbReference type="GO" id="GO:0005634">
    <property type="term" value="C:nucleus"/>
    <property type="evidence" value="ECO:0007669"/>
    <property type="project" value="TreeGrafter"/>
</dbReference>
<keyword evidence="5" id="KW-1185">Reference proteome</keyword>
<dbReference type="InterPro" id="IPR037104">
    <property type="entry name" value="Annexin_sf"/>
</dbReference>
<dbReference type="GO" id="GO:0005886">
    <property type="term" value="C:plasma membrane"/>
    <property type="evidence" value="ECO:0007669"/>
    <property type="project" value="TreeGrafter"/>
</dbReference>
<organism evidence="6">
    <name type="scientific">Enterobius vermicularis</name>
    <name type="common">Human pinworm</name>
    <dbReference type="NCBI Taxonomy" id="51028"/>
    <lineage>
        <taxon>Eukaryota</taxon>
        <taxon>Metazoa</taxon>
        <taxon>Ecdysozoa</taxon>
        <taxon>Nematoda</taxon>
        <taxon>Chromadorea</taxon>
        <taxon>Rhabditida</taxon>
        <taxon>Spirurina</taxon>
        <taxon>Oxyuridomorpha</taxon>
        <taxon>Oxyuroidea</taxon>
        <taxon>Oxyuridae</taxon>
        <taxon>Enterobius</taxon>
    </lineage>
</organism>
<reference evidence="6" key="1">
    <citation type="submission" date="2017-02" db="UniProtKB">
        <authorList>
            <consortium name="WormBaseParasite"/>
        </authorList>
    </citation>
    <scope>IDENTIFICATION</scope>
</reference>
<reference evidence="4 5" key="2">
    <citation type="submission" date="2018-10" db="EMBL/GenBank/DDBJ databases">
        <authorList>
            <consortium name="Pathogen Informatics"/>
        </authorList>
    </citation>
    <scope>NUCLEOTIDE SEQUENCE [LARGE SCALE GENOMIC DNA]</scope>
</reference>
<dbReference type="PROSITE" id="PS51897">
    <property type="entry name" value="ANNEXIN_2"/>
    <property type="match status" value="1"/>
</dbReference>
<dbReference type="GO" id="GO:0005544">
    <property type="term" value="F:calcium-dependent phospholipid binding"/>
    <property type="evidence" value="ECO:0007669"/>
    <property type="project" value="InterPro"/>
</dbReference>
<evidence type="ECO:0000256" key="2">
    <source>
        <dbReference type="ARBA" id="ARBA00022737"/>
    </source>
</evidence>
<dbReference type="GO" id="GO:0005737">
    <property type="term" value="C:cytoplasm"/>
    <property type="evidence" value="ECO:0007669"/>
    <property type="project" value="TreeGrafter"/>
</dbReference>
<dbReference type="SMART" id="SM00335">
    <property type="entry name" value="ANX"/>
    <property type="match status" value="1"/>
</dbReference>
<dbReference type="SUPFAM" id="SSF47874">
    <property type="entry name" value="Annexin"/>
    <property type="match status" value="1"/>
</dbReference>
<dbReference type="Gene3D" id="1.10.220.10">
    <property type="entry name" value="Annexin"/>
    <property type="match status" value="2"/>
</dbReference>
<dbReference type="STRING" id="51028.A0A0N4VDV1"/>
<name>A0A0N4VDV1_ENTVE</name>